<protein>
    <recommendedName>
        <fullName evidence="7">Tetratricopeptide repeat protein</fullName>
    </recommendedName>
</protein>
<dbReference type="EMBL" id="NZEX01000158">
    <property type="protein sequence ID" value="MAH64391.1"/>
    <property type="molecule type" value="Genomic_DNA"/>
</dbReference>
<gene>
    <name evidence="5" type="ORF">CMN54_13290</name>
</gene>
<comment type="caution">
    <text evidence="5">The sequence shown here is derived from an EMBL/GenBank/DDBJ whole genome shotgun (WGS) entry which is preliminary data.</text>
</comment>
<dbReference type="Proteomes" id="UP000226525">
    <property type="component" value="Unassembled WGS sequence"/>
</dbReference>
<sequence>MDFLKKIFKEGGTKVEGYQVHLKKGKQLLDSRFYDRASVEYNKALQINAQQSIPIVKRQFEDAEAAGGLDLLSLGQSLLVSFPNNPELANFLGNLCRRHSQPRRAENYYKHALKVNPDYEWASYNLAATLAHSYQYDNNAKLSISVFEVRNSFVLPMFEDELAQLIDMEFNEKFSAWEAAKEAAEEAAKLEPEPKAFDQPEPKRTKSPKEPGQLFSKLKLLWNEAQSPQDKEEPFKLICALGYQLLSQNQSVSSKVFEWAVQRNPLDANLRCFLFCSLALRQPKIAVEKLIALLAKVPNHRYTLINLGLAYRRANNIQLSRRYLFIGFEMLRRSQGKYEVAGLFEEAKIILGKNRRKAWELLQDLRLDMTKPEQLLQLGTLSLEFNEWNTAQSCFREVLLKDPKSRQALDGMITIRQEWLASARIAADKNNWQESVLGYQLVLSVEADEEVLEEALEVAKGLGNPKTIREFERELTLQKQKDRLAIANQHLERAMMLEGKRQGRAAIQEYQQSIIILPQHKVFVQMLDCCRKFRLDSYAEQLSEWFEKVQEVGPEEEIPPLEIA</sequence>
<evidence type="ECO:0000256" key="4">
    <source>
        <dbReference type="SAM" id="MobiDB-lite"/>
    </source>
</evidence>
<dbReference type="Gene3D" id="1.25.40.10">
    <property type="entry name" value="Tetratricopeptide repeat domain"/>
    <property type="match status" value="2"/>
</dbReference>
<dbReference type="SMART" id="SM00028">
    <property type="entry name" value="TPR"/>
    <property type="match status" value="5"/>
</dbReference>
<dbReference type="AlphaFoldDB" id="A0A2D6YMF9"/>
<accession>A0A2D6YMF9</accession>
<dbReference type="InterPro" id="IPR011990">
    <property type="entry name" value="TPR-like_helical_dom_sf"/>
</dbReference>
<evidence type="ECO:0000256" key="3">
    <source>
        <dbReference type="PROSITE-ProRule" id="PRU00339"/>
    </source>
</evidence>
<dbReference type="SUPFAM" id="SSF48452">
    <property type="entry name" value="TPR-like"/>
    <property type="match status" value="1"/>
</dbReference>
<keyword evidence="1" id="KW-0677">Repeat</keyword>
<dbReference type="PROSITE" id="PS50005">
    <property type="entry name" value="TPR"/>
    <property type="match status" value="2"/>
</dbReference>
<evidence type="ECO:0000256" key="1">
    <source>
        <dbReference type="ARBA" id="ARBA00022737"/>
    </source>
</evidence>
<keyword evidence="2 3" id="KW-0802">TPR repeat</keyword>
<feature type="compositionally biased region" description="Basic and acidic residues" evidence="4">
    <location>
        <begin position="188"/>
        <end position="209"/>
    </location>
</feature>
<feature type="repeat" description="TPR" evidence="3">
    <location>
        <begin position="86"/>
        <end position="119"/>
    </location>
</feature>
<dbReference type="PANTHER" id="PTHR44858">
    <property type="entry name" value="TETRATRICOPEPTIDE REPEAT PROTEIN 6"/>
    <property type="match status" value="1"/>
</dbReference>
<evidence type="ECO:0000313" key="5">
    <source>
        <dbReference type="EMBL" id="MAH64391.1"/>
    </source>
</evidence>
<evidence type="ECO:0000313" key="6">
    <source>
        <dbReference type="Proteomes" id="UP000226525"/>
    </source>
</evidence>
<evidence type="ECO:0000256" key="2">
    <source>
        <dbReference type="ARBA" id="ARBA00022803"/>
    </source>
</evidence>
<feature type="repeat" description="TPR" evidence="3">
    <location>
        <begin position="372"/>
        <end position="405"/>
    </location>
</feature>
<organism evidence="5 6">
    <name type="scientific">SAR324 cluster bacterium</name>
    <dbReference type="NCBI Taxonomy" id="2024889"/>
    <lineage>
        <taxon>Bacteria</taxon>
        <taxon>Deltaproteobacteria</taxon>
        <taxon>SAR324 cluster</taxon>
    </lineage>
</organism>
<dbReference type="InterPro" id="IPR019734">
    <property type="entry name" value="TPR_rpt"/>
</dbReference>
<proteinExistence type="predicted"/>
<dbReference type="PANTHER" id="PTHR44858:SF1">
    <property type="entry name" value="UDP-N-ACETYLGLUCOSAMINE--PEPTIDE N-ACETYLGLUCOSAMINYLTRANSFERASE SPINDLY-RELATED"/>
    <property type="match status" value="1"/>
</dbReference>
<reference evidence="6" key="1">
    <citation type="submission" date="2017-09" db="EMBL/GenBank/DDBJ databases">
        <title>The Reconstruction of 2,631 Draft Metagenome-Assembled Genomes from the Global Oceans.</title>
        <authorList>
            <person name="Tully B.J."/>
            <person name="Graham E.D."/>
            <person name="Heidelberg J.F."/>
        </authorList>
    </citation>
    <scope>NUCLEOTIDE SEQUENCE [LARGE SCALE GENOMIC DNA]</scope>
</reference>
<name>A0A2D6YMF9_9DELT</name>
<feature type="region of interest" description="Disordered" evidence="4">
    <location>
        <begin position="188"/>
        <end position="211"/>
    </location>
</feature>
<evidence type="ECO:0008006" key="7">
    <source>
        <dbReference type="Google" id="ProtNLM"/>
    </source>
</evidence>
<dbReference type="InterPro" id="IPR050498">
    <property type="entry name" value="Ycf3"/>
</dbReference>